<accession>A0ABV8DWQ4</accession>
<proteinExistence type="predicted"/>
<comment type="caution">
    <text evidence="3">The sequence shown here is derived from an EMBL/GenBank/DDBJ whole genome shotgun (WGS) entry which is preliminary data.</text>
</comment>
<dbReference type="InterPro" id="IPR013222">
    <property type="entry name" value="Glyco_hyd_98_carb-bd"/>
</dbReference>
<dbReference type="InterPro" id="IPR008979">
    <property type="entry name" value="Galactose-bd-like_sf"/>
</dbReference>
<dbReference type="Gene3D" id="2.60.120.1060">
    <property type="entry name" value="NPCBM/NEW2 domain"/>
    <property type="match status" value="1"/>
</dbReference>
<dbReference type="InterPro" id="IPR038637">
    <property type="entry name" value="NPCBM_sf"/>
</dbReference>
<protein>
    <submittedName>
        <fullName evidence="3">NPCBM/NEW2 domain-containing protein</fullName>
    </submittedName>
</protein>
<feature type="region of interest" description="Disordered" evidence="1">
    <location>
        <begin position="212"/>
        <end position="234"/>
    </location>
</feature>
<keyword evidence="4" id="KW-1185">Reference proteome</keyword>
<dbReference type="Pfam" id="PF08305">
    <property type="entry name" value="NPCBM"/>
    <property type="match status" value="1"/>
</dbReference>
<dbReference type="RefSeq" id="WP_378614128.1">
    <property type="nucleotide sequence ID" value="NZ_JBHSAX010000017.1"/>
</dbReference>
<name>A0ABV8DWQ4_9NOCA</name>
<evidence type="ECO:0000313" key="4">
    <source>
        <dbReference type="Proteomes" id="UP001595696"/>
    </source>
</evidence>
<organism evidence="3 4">
    <name type="scientific">Nocardia jiangsuensis</name>
    <dbReference type="NCBI Taxonomy" id="1691563"/>
    <lineage>
        <taxon>Bacteria</taxon>
        <taxon>Bacillati</taxon>
        <taxon>Actinomycetota</taxon>
        <taxon>Actinomycetes</taxon>
        <taxon>Mycobacteriales</taxon>
        <taxon>Nocardiaceae</taxon>
        <taxon>Nocardia</taxon>
    </lineage>
</organism>
<dbReference type="EMBL" id="JBHSAX010000017">
    <property type="protein sequence ID" value="MFC3964368.1"/>
    <property type="molecule type" value="Genomic_DNA"/>
</dbReference>
<evidence type="ECO:0000313" key="3">
    <source>
        <dbReference type="EMBL" id="MFC3964368.1"/>
    </source>
</evidence>
<evidence type="ECO:0000256" key="1">
    <source>
        <dbReference type="SAM" id="MobiDB-lite"/>
    </source>
</evidence>
<dbReference type="SUPFAM" id="SSF49785">
    <property type="entry name" value="Galactose-binding domain-like"/>
    <property type="match status" value="1"/>
</dbReference>
<feature type="compositionally biased region" description="Low complexity" evidence="1">
    <location>
        <begin position="61"/>
        <end position="86"/>
    </location>
</feature>
<gene>
    <name evidence="3" type="ORF">ACFO0B_20490</name>
</gene>
<sequence>MNFTKKKPLWLAVFGVIAVAVVVLSNLDGAVSFVERFLPGSDQPAIAAPVSATTPPPSTPPAVTSTPRPTTTTTTSGSPSTSTTRTDPPPTDGWYDLIEYQSASWNNGFDAVDTVGIGTARFPSSIVGYYGSSVSDPMNRATWAISGKCDRFTVSIGKDVESPSSAGVGRFIVKLDDQEAFAGEMSMPDPARVVDLDITGKSRLTILDTRRSQDAKNAWGRPRVHCSEPPGKKR</sequence>
<reference evidence="4" key="1">
    <citation type="journal article" date="2019" name="Int. J. Syst. Evol. Microbiol.">
        <title>The Global Catalogue of Microorganisms (GCM) 10K type strain sequencing project: providing services to taxonomists for standard genome sequencing and annotation.</title>
        <authorList>
            <consortium name="The Broad Institute Genomics Platform"/>
            <consortium name="The Broad Institute Genome Sequencing Center for Infectious Disease"/>
            <person name="Wu L."/>
            <person name="Ma J."/>
        </authorList>
    </citation>
    <scope>NUCLEOTIDE SEQUENCE [LARGE SCALE GENOMIC DNA]</scope>
    <source>
        <strain evidence="4">CGMCC 4.7330</strain>
    </source>
</reference>
<evidence type="ECO:0000259" key="2">
    <source>
        <dbReference type="Pfam" id="PF08305"/>
    </source>
</evidence>
<feature type="region of interest" description="Disordered" evidence="1">
    <location>
        <begin position="48"/>
        <end position="92"/>
    </location>
</feature>
<dbReference type="Proteomes" id="UP001595696">
    <property type="component" value="Unassembled WGS sequence"/>
</dbReference>
<feature type="domain" description="Glycosyl hydrolase family 98 putative carbohydrate-binding module" evidence="2">
    <location>
        <begin position="140"/>
        <end position="220"/>
    </location>
</feature>